<dbReference type="PANTHER" id="PTHR37291">
    <property type="entry name" value="5-METHYLCYTOSINE-SPECIFIC RESTRICTION ENZYME B"/>
    <property type="match status" value="1"/>
</dbReference>
<dbReference type="OrthoDB" id="9781481at2"/>
<dbReference type="RefSeq" id="WP_130450829.1">
    <property type="nucleotide sequence ID" value="NZ_SHLA01000001.1"/>
</dbReference>
<evidence type="ECO:0000259" key="1">
    <source>
        <dbReference type="SMART" id="SM00382"/>
    </source>
</evidence>
<dbReference type="InterPro" id="IPR011704">
    <property type="entry name" value="ATPase_dyneun-rel_AAA"/>
</dbReference>
<keyword evidence="3" id="KW-1185">Reference proteome</keyword>
<dbReference type="InterPro" id="IPR003593">
    <property type="entry name" value="AAA+_ATPase"/>
</dbReference>
<dbReference type="SMART" id="SM00382">
    <property type="entry name" value="AAA"/>
    <property type="match status" value="1"/>
</dbReference>
<dbReference type="PANTHER" id="PTHR37291:SF1">
    <property type="entry name" value="TYPE IV METHYL-DIRECTED RESTRICTION ENZYME ECOKMCRB SUBUNIT"/>
    <property type="match status" value="1"/>
</dbReference>
<dbReference type="Gene3D" id="3.40.50.300">
    <property type="entry name" value="P-loop containing nucleotide triphosphate hydrolases"/>
    <property type="match status" value="1"/>
</dbReference>
<dbReference type="Pfam" id="PF07728">
    <property type="entry name" value="AAA_5"/>
    <property type="match status" value="1"/>
</dbReference>
<dbReference type="Proteomes" id="UP000292685">
    <property type="component" value="Unassembled WGS sequence"/>
</dbReference>
<accession>A0A4Q8AEJ0</accession>
<reference evidence="2 3" key="1">
    <citation type="submission" date="2019-02" db="EMBL/GenBank/DDBJ databases">
        <title>Sequencing the genomes of 1000 actinobacteria strains.</title>
        <authorList>
            <person name="Klenk H.-P."/>
        </authorList>
    </citation>
    <scope>NUCLEOTIDE SEQUENCE [LARGE SCALE GENOMIC DNA]</scope>
    <source>
        <strain evidence="2 3">DSM 17364</strain>
    </source>
</reference>
<dbReference type="InterPro" id="IPR052934">
    <property type="entry name" value="Methyl-DNA_Rec/Restrict_Enz"/>
</dbReference>
<name>A0A4Q8AEJ0_9MICC</name>
<evidence type="ECO:0000313" key="3">
    <source>
        <dbReference type="Proteomes" id="UP000292685"/>
    </source>
</evidence>
<dbReference type="AlphaFoldDB" id="A0A4Q8AEJ0"/>
<sequence>MSNPFADTEAFEALRTAALDGDEAFERYRRREAASARRQVARLVELQLSARIERMVEVAIAASRAVLLVGPPGTGKTEILEQIVDRIDRDPARYGFTTEGIDAAWVTPEEEWTFEKLVLGETVEDGEIRSVEGDLLQAIAKNQWLVLDETNRADMDRVLGGVLTWLSGKKVRVGSRRAAGEPIVPVYLEWTDQAECQVRLLDTPPSVEYAAGAEWRLLGTYNAVDAQRVFRMGQALSRRFKHVPVPPASPQDFERIIAGHVSDEDRLEWFVDRVTRLYAAHLSVEDAQIGPGLLIDVPAYVEKGLQMASYDRPSVEGDNSSALADVSPTDDSEDAFIEELLAEAYLVSVGNLVAKYEPDLLDELGMSIARSESLTPANWLWVKENLHAMRA</sequence>
<proteinExistence type="predicted"/>
<evidence type="ECO:0000313" key="2">
    <source>
        <dbReference type="EMBL" id="RZU62231.1"/>
    </source>
</evidence>
<feature type="domain" description="AAA+ ATPase" evidence="1">
    <location>
        <begin position="62"/>
        <end position="246"/>
    </location>
</feature>
<dbReference type="GO" id="GO:0005524">
    <property type="term" value="F:ATP binding"/>
    <property type="evidence" value="ECO:0007669"/>
    <property type="project" value="InterPro"/>
</dbReference>
<gene>
    <name evidence="2" type="ORF">EV380_1824</name>
</gene>
<protein>
    <submittedName>
        <fullName evidence="2">Dynein-related subfamily AAA family protein</fullName>
    </submittedName>
</protein>
<dbReference type="SUPFAM" id="SSF52540">
    <property type="entry name" value="P-loop containing nucleoside triphosphate hydrolases"/>
    <property type="match status" value="1"/>
</dbReference>
<dbReference type="EMBL" id="SHLA01000001">
    <property type="protein sequence ID" value="RZU62231.1"/>
    <property type="molecule type" value="Genomic_DNA"/>
</dbReference>
<dbReference type="InterPro" id="IPR027417">
    <property type="entry name" value="P-loop_NTPase"/>
</dbReference>
<comment type="caution">
    <text evidence="2">The sequence shown here is derived from an EMBL/GenBank/DDBJ whole genome shotgun (WGS) entry which is preliminary data.</text>
</comment>
<dbReference type="GO" id="GO:0016887">
    <property type="term" value="F:ATP hydrolysis activity"/>
    <property type="evidence" value="ECO:0007669"/>
    <property type="project" value="InterPro"/>
</dbReference>
<organism evidence="2 3">
    <name type="scientific">Zhihengliuella halotolerans</name>
    <dbReference type="NCBI Taxonomy" id="370736"/>
    <lineage>
        <taxon>Bacteria</taxon>
        <taxon>Bacillati</taxon>
        <taxon>Actinomycetota</taxon>
        <taxon>Actinomycetes</taxon>
        <taxon>Micrococcales</taxon>
        <taxon>Micrococcaceae</taxon>
        <taxon>Zhihengliuella</taxon>
    </lineage>
</organism>